<dbReference type="InterPro" id="IPR052742">
    <property type="entry name" value="Mito_N-acetyltransferase"/>
</dbReference>
<dbReference type="PANTHER" id="PTHR43138:SF1">
    <property type="entry name" value="N-ACETYLTRANSFERASE ACA1"/>
    <property type="match status" value="1"/>
</dbReference>
<sequence length="160" mass="17868">MIIIRPFKPSDWLDVWAIIRPIFHAGETYAFSNITETQAHEFWIHNVSATFVAVDENDCVLGSYYIKPNQPLLGAHICNAAYVVDENQRGKGVASMMCEHSQEAALMQGFLAMQFNFVVSTNTGAVHLWEKLGFSTIGKIPEAFQSASGYVDALIMHKKL</sequence>
<reference evidence="2" key="1">
    <citation type="submission" date="2022-08" db="EMBL/GenBank/DDBJ databases">
        <title>Catabolic pathway analysis in culturable SAR92 clade bacteria reveals their overlooked roles in DMSP degradation in coastal seas.</title>
        <authorList>
            <person name="He X."/>
            <person name="Zhang X."/>
            <person name="Zhang Y."/>
        </authorList>
    </citation>
    <scope>NUCLEOTIDE SEQUENCE</scope>
    <source>
        <strain evidence="2">H455</strain>
    </source>
</reference>
<proteinExistence type="predicted"/>
<dbReference type="CDD" id="cd04301">
    <property type="entry name" value="NAT_SF"/>
    <property type="match status" value="1"/>
</dbReference>
<dbReference type="PANTHER" id="PTHR43138">
    <property type="entry name" value="ACETYLTRANSFERASE, GNAT FAMILY"/>
    <property type="match status" value="1"/>
</dbReference>
<dbReference type="EMBL" id="CP103416">
    <property type="protein sequence ID" value="UVW36374.1"/>
    <property type="molecule type" value="Genomic_DNA"/>
</dbReference>
<evidence type="ECO:0000259" key="1">
    <source>
        <dbReference type="Pfam" id="PF00583"/>
    </source>
</evidence>
<evidence type="ECO:0000313" key="2">
    <source>
        <dbReference type="EMBL" id="UVW36374.1"/>
    </source>
</evidence>
<accession>A0ABY5TW46</accession>
<dbReference type="Gene3D" id="3.40.630.30">
    <property type="match status" value="1"/>
</dbReference>
<organism evidence="2 3">
    <name type="scientific">SAR92 clade bacterium H455</name>
    <dbReference type="NCBI Taxonomy" id="2974818"/>
    <lineage>
        <taxon>Bacteria</taxon>
        <taxon>Pseudomonadati</taxon>
        <taxon>Pseudomonadota</taxon>
        <taxon>Gammaproteobacteria</taxon>
        <taxon>Cellvibrionales</taxon>
        <taxon>Porticoccaceae</taxon>
        <taxon>SAR92 clade</taxon>
    </lineage>
</organism>
<feature type="domain" description="N-acetyltransferase" evidence="1">
    <location>
        <begin position="32"/>
        <end position="134"/>
    </location>
</feature>
<protein>
    <submittedName>
        <fullName evidence="2">GNAT family N-acetyltransferase</fullName>
    </submittedName>
</protein>
<dbReference type="InterPro" id="IPR000182">
    <property type="entry name" value="GNAT_dom"/>
</dbReference>
<dbReference type="Pfam" id="PF00583">
    <property type="entry name" value="Acetyltransf_1"/>
    <property type="match status" value="1"/>
</dbReference>
<dbReference type="Proteomes" id="UP001059934">
    <property type="component" value="Chromosome"/>
</dbReference>
<dbReference type="SUPFAM" id="SSF55729">
    <property type="entry name" value="Acyl-CoA N-acyltransferases (Nat)"/>
    <property type="match status" value="1"/>
</dbReference>
<gene>
    <name evidence="2" type="ORF">NYF23_11045</name>
</gene>
<dbReference type="InterPro" id="IPR016181">
    <property type="entry name" value="Acyl_CoA_acyltransferase"/>
</dbReference>
<evidence type="ECO:0000313" key="3">
    <source>
        <dbReference type="Proteomes" id="UP001059934"/>
    </source>
</evidence>
<name>A0ABY5TW46_9GAMM</name>
<keyword evidence="3" id="KW-1185">Reference proteome</keyword>